<dbReference type="InterPro" id="IPR000719">
    <property type="entry name" value="Prot_kinase_dom"/>
</dbReference>
<feature type="compositionally biased region" description="Pro residues" evidence="11">
    <location>
        <begin position="16"/>
        <end position="26"/>
    </location>
</feature>
<dbReference type="PROSITE" id="PS00108">
    <property type="entry name" value="PROTEIN_KINASE_ST"/>
    <property type="match status" value="1"/>
</dbReference>
<dbReference type="PROSITE" id="PS50011">
    <property type="entry name" value="PROTEIN_KINASE_DOM"/>
    <property type="match status" value="1"/>
</dbReference>
<evidence type="ECO:0000313" key="14">
    <source>
        <dbReference type="EMBL" id="KAG2174268.1"/>
    </source>
</evidence>
<dbReference type="GO" id="GO:0005829">
    <property type="term" value="C:cytosol"/>
    <property type="evidence" value="ECO:0007669"/>
    <property type="project" value="TreeGrafter"/>
</dbReference>
<dbReference type="GO" id="GO:0005524">
    <property type="term" value="F:ATP binding"/>
    <property type="evidence" value="ECO:0007669"/>
    <property type="project" value="UniProtKB-UniRule"/>
</dbReference>
<dbReference type="GO" id="GO:0004691">
    <property type="term" value="F:cAMP-dependent protein kinase activity"/>
    <property type="evidence" value="ECO:0007669"/>
    <property type="project" value="UniProtKB-EC"/>
</dbReference>
<evidence type="ECO:0000259" key="13">
    <source>
        <dbReference type="PROSITE" id="PS51285"/>
    </source>
</evidence>
<evidence type="ECO:0000256" key="1">
    <source>
        <dbReference type="ARBA" id="ARBA00012444"/>
    </source>
</evidence>
<feature type="region of interest" description="Disordered" evidence="11">
    <location>
        <begin position="1"/>
        <end position="90"/>
    </location>
</feature>
<keyword evidence="15" id="KW-1185">Reference proteome</keyword>
<keyword evidence="2 10" id="KW-0723">Serine/threonine-protein kinase</keyword>
<evidence type="ECO:0000256" key="9">
    <source>
        <dbReference type="PROSITE-ProRule" id="PRU10141"/>
    </source>
</evidence>
<feature type="domain" description="Protein kinase" evidence="12">
    <location>
        <begin position="121"/>
        <end position="375"/>
    </location>
</feature>
<comment type="catalytic activity">
    <reaction evidence="7">
        <text>L-threonyl-[protein] + ATP = O-phospho-L-threonyl-[protein] + ADP + H(+)</text>
        <dbReference type="Rhea" id="RHEA:46608"/>
        <dbReference type="Rhea" id="RHEA-COMP:11060"/>
        <dbReference type="Rhea" id="RHEA-COMP:11605"/>
        <dbReference type="ChEBI" id="CHEBI:15378"/>
        <dbReference type="ChEBI" id="CHEBI:30013"/>
        <dbReference type="ChEBI" id="CHEBI:30616"/>
        <dbReference type="ChEBI" id="CHEBI:61977"/>
        <dbReference type="ChEBI" id="CHEBI:456216"/>
        <dbReference type="EC" id="2.7.11.11"/>
    </reaction>
</comment>
<dbReference type="GO" id="GO:0005952">
    <property type="term" value="C:cAMP-dependent protein kinase complex"/>
    <property type="evidence" value="ECO:0007669"/>
    <property type="project" value="TreeGrafter"/>
</dbReference>
<comment type="catalytic activity">
    <reaction evidence="8">
        <text>L-seryl-[protein] + ATP = O-phospho-L-seryl-[protein] + ADP + H(+)</text>
        <dbReference type="Rhea" id="RHEA:17989"/>
        <dbReference type="Rhea" id="RHEA-COMP:9863"/>
        <dbReference type="Rhea" id="RHEA-COMP:11604"/>
        <dbReference type="ChEBI" id="CHEBI:15378"/>
        <dbReference type="ChEBI" id="CHEBI:29999"/>
        <dbReference type="ChEBI" id="CHEBI:30616"/>
        <dbReference type="ChEBI" id="CHEBI:83421"/>
        <dbReference type="ChEBI" id="CHEBI:456216"/>
        <dbReference type="EC" id="2.7.11.11"/>
    </reaction>
</comment>
<dbReference type="PROSITE" id="PS51285">
    <property type="entry name" value="AGC_KINASE_CTER"/>
    <property type="match status" value="1"/>
</dbReference>
<name>A0A8H7PI45_MORIS</name>
<evidence type="ECO:0000313" key="15">
    <source>
        <dbReference type="Proteomes" id="UP000654370"/>
    </source>
</evidence>
<sequence>MASSIDASPHSQPQSPASPQPSPSPLIHPYDHSKIASDCQVILHPPSPPSPDSQKPPVQFNSQSPQSLYHPLPSPTQQQNTLSSYHEQEIQRQQEESSKWHYWHTLPSPYVRKPSFGLNHIELLDTLGTGTFGRVYLARLKDSQKYYAMKVLKKQEVVRLKQVEHINSEKQILAFVKFPFIVNLYCTFQDDRNLFMMLEYVVGGELFSHLRRAGRFTTDIARFYASEILLAVEYLHSKDIIYRDLKPENLLLDHKGHIKITDFGFAKTVVDRTWTLCGTPEYLAPEIIQSKGHGKAVDWWAMGILIFEMLAGYPPFYDNNSFGIYEKILAGRVMFPAHFDPYAKDLLKRLLVGDRSRRLGNLKGGAEDVKRHKWFRDVDWFGLLEKKVQAPIIPPYRHPGDTSNFEKYPNAIDVDHSRIPTGDPYASLFPDF</sequence>
<dbReference type="InterPro" id="IPR011009">
    <property type="entry name" value="Kinase-like_dom_sf"/>
</dbReference>
<dbReference type="Proteomes" id="UP000654370">
    <property type="component" value="Unassembled WGS sequence"/>
</dbReference>
<evidence type="ECO:0000256" key="8">
    <source>
        <dbReference type="ARBA" id="ARBA00047454"/>
    </source>
</evidence>
<evidence type="ECO:0000256" key="4">
    <source>
        <dbReference type="ARBA" id="ARBA00022741"/>
    </source>
</evidence>
<dbReference type="EC" id="2.7.11.11" evidence="1"/>
<dbReference type="FunFam" id="1.10.510.10:FF:000005">
    <property type="entry name" value="cAMP-dependent protein kinase catalytic subunit alpha"/>
    <property type="match status" value="1"/>
</dbReference>
<dbReference type="Pfam" id="PF00069">
    <property type="entry name" value="Pkinase"/>
    <property type="match status" value="1"/>
</dbReference>
<dbReference type="InterPro" id="IPR008271">
    <property type="entry name" value="Ser/Thr_kinase_AS"/>
</dbReference>
<dbReference type="Gene3D" id="3.30.200.20">
    <property type="entry name" value="Phosphorylase Kinase, domain 1"/>
    <property type="match status" value="1"/>
</dbReference>
<keyword evidence="3" id="KW-0808">Transferase</keyword>
<keyword evidence="6 9" id="KW-0067">ATP-binding</keyword>
<evidence type="ECO:0000256" key="2">
    <source>
        <dbReference type="ARBA" id="ARBA00022527"/>
    </source>
</evidence>
<evidence type="ECO:0000256" key="10">
    <source>
        <dbReference type="RuleBase" id="RU000304"/>
    </source>
</evidence>
<dbReference type="Gene3D" id="1.10.510.10">
    <property type="entry name" value="Transferase(Phosphotransferase) domain 1"/>
    <property type="match status" value="1"/>
</dbReference>
<comment type="caution">
    <text evidence="14">The sequence shown here is derived from an EMBL/GenBank/DDBJ whole genome shotgun (WGS) entry which is preliminary data.</text>
</comment>
<dbReference type="PANTHER" id="PTHR24353:SF37">
    <property type="entry name" value="CAMP-DEPENDENT PROTEIN KINASE CATALYTIC SUBUNIT PRKX"/>
    <property type="match status" value="1"/>
</dbReference>
<gene>
    <name evidence="14" type="ORF">INT43_004291</name>
</gene>
<keyword evidence="5" id="KW-0418">Kinase</keyword>
<dbReference type="PROSITE" id="PS00107">
    <property type="entry name" value="PROTEIN_KINASE_ATP"/>
    <property type="match status" value="1"/>
</dbReference>
<protein>
    <recommendedName>
        <fullName evidence="1">cAMP-dependent protein kinase</fullName>
        <ecNumber evidence="1">2.7.11.11</ecNumber>
    </recommendedName>
</protein>
<dbReference type="InterPro" id="IPR017441">
    <property type="entry name" value="Protein_kinase_ATP_BS"/>
</dbReference>
<dbReference type="EMBL" id="JAEPQZ010000013">
    <property type="protein sequence ID" value="KAG2174268.1"/>
    <property type="molecule type" value="Genomic_DNA"/>
</dbReference>
<dbReference type="OrthoDB" id="63267at2759"/>
<evidence type="ECO:0000256" key="6">
    <source>
        <dbReference type="ARBA" id="ARBA00022840"/>
    </source>
</evidence>
<reference evidence="14" key="1">
    <citation type="submission" date="2020-12" db="EMBL/GenBank/DDBJ databases">
        <title>Metabolic potential, ecology and presence of endohyphal bacteria is reflected in genomic diversity of Mucoromycotina.</title>
        <authorList>
            <person name="Muszewska A."/>
            <person name="Okrasinska A."/>
            <person name="Steczkiewicz K."/>
            <person name="Drgas O."/>
            <person name="Orlowska M."/>
            <person name="Perlinska-Lenart U."/>
            <person name="Aleksandrzak-Piekarczyk T."/>
            <person name="Szatraj K."/>
            <person name="Zielenkiewicz U."/>
            <person name="Pilsyk S."/>
            <person name="Malc E."/>
            <person name="Mieczkowski P."/>
            <person name="Kruszewska J.S."/>
            <person name="Biernat P."/>
            <person name="Pawlowska J."/>
        </authorList>
    </citation>
    <scope>NUCLEOTIDE SEQUENCE</scope>
    <source>
        <strain evidence="14">WA0000067209</strain>
    </source>
</reference>
<feature type="domain" description="AGC-kinase C-terminal" evidence="13">
    <location>
        <begin position="376"/>
        <end position="432"/>
    </location>
</feature>
<organism evidence="14 15">
    <name type="scientific">Mortierella isabellina</name>
    <name type="common">Filamentous fungus</name>
    <name type="synonym">Umbelopsis isabellina</name>
    <dbReference type="NCBI Taxonomy" id="91625"/>
    <lineage>
        <taxon>Eukaryota</taxon>
        <taxon>Fungi</taxon>
        <taxon>Fungi incertae sedis</taxon>
        <taxon>Mucoromycota</taxon>
        <taxon>Mucoromycotina</taxon>
        <taxon>Umbelopsidomycetes</taxon>
        <taxon>Umbelopsidales</taxon>
        <taxon>Umbelopsidaceae</taxon>
        <taxon>Umbelopsis</taxon>
    </lineage>
</organism>
<dbReference type="SUPFAM" id="SSF56112">
    <property type="entry name" value="Protein kinase-like (PK-like)"/>
    <property type="match status" value="1"/>
</dbReference>
<dbReference type="SMART" id="SM00220">
    <property type="entry name" value="S_TKc"/>
    <property type="match status" value="1"/>
</dbReference>
<dbReference type="AlphaFoldDB" id="A0A8H7PI45"/>
<dbReference type="PANTHER" id="PTHR24353">
    <property type="entry name" value="CYCLIC NUCLEOTIDE-DEPENDENT PROTEIN KINASE"/>
    <property type="match status" value="1"/>
</dbReference>
<proteinExistence type="inferred from homology"/>
<dbReference type="InterPro" id="IPR000961">
    <property type="entry name" value="AGC-kinase_C"/>
</dbReference>
<comment type="similarity">
    <text evidence="10">Belongs to the protein kinase superfamily.</text>
</comment>
<dbReference type="FunFam" id="3.30.200.20:FF:000005">
    <property type="entry name" value="cAMP-dependent protein kinase catalytic subunit"/>
    <property type="match status" value="1"/>
</dbReference>
<feature type="binding site" evidence="9">
    <location>
        <position position="150"/>
    </location>
    <ligand>
        <name>ATP</name>
        <dbReference type="ChEBI" id="CHEBI:30616"/>
    </ligand>
</feature>
<dbReference type="SMART" id="SM00133">
    <property type="entry name" value="S_TK_X"/>
    <property type="match status" value="1"/>
</dbReference>
<evidence type="ECO:0000256" key="3">
    <source>
        <dbReference type="ARBA" id="ARBA00022679"/>
    </source>
</evidence>
<keyword evidence="4 9" id="KW-0547">Nucleotide-binding</keyword>
<evidence type="ECO:0000256" key="5">
    <source>
        <dbReference type="ARBA" id="ARBA00022777"/>
    </source>
</evidence>
<accession>A0A8H7PI45</accession>
<evidence type="ECO:0000256" key="11">
    <source>
        <dbReference type="SAM" id="MobiDB-lite"/>
    </source>
</evidence>
<evidence type="ECO:0000256" key="7">
    <source>
        <dbReference type="ARBA" id="ARBA00047292"/>
    </source>
</evidence>
<feature type="compositionally biased region" description="Polar residues" evidence="11">
    <location>
        <begin position="75"/>
        <end position="85"/>
    </location>
</feature>
<dbReference type="CDD" id="cd05580">
    <property type="entry name" value="STKc_PKA_like"/>
    <property type="match status" value="1"/>
</dbReference>
<evidence type="ECO:0000259" key="12">
    <source>
        <dbReference type="PROSITE" id="PS50011"/>
    </source>
</evidence>